<dbReference type="GO" id="GO:0004222">
    <property type="term" value="F:metalloendopeptidase activity"/>
    <property type="evidence" value="ECO:0007669"/>
    <property type="project" value="InterPro"/>
</dbReference>
<keyword evidence="2" id="KW-0479">Metal-binding</keyword>
<name>A0A9P6EXN5_9FUNG</name>
<feature type="compositionally biased region" description="Polar residues" evidence="7">
    <location>
        <begin position="79"/>
        <end position="94"/>
    </location>
</feature>
<reference evidence="9" key="1">
    <citation type="journal article" date="2020" name="Fungal Divers.">
        <title>Resolving the Mortierellaceae phylogeny through synthesis of multi-gene phylogenetics and phylogenomics.</title>
        <authorList>
            <person name="Vandepol N."/>
            <person name="Liber J."/>
            <person name="Desiro A."/>
            <person name="Na H."/>
            <person name="Kennedy M."/>
            <person name="Barry K."/>
            <person name="Grigoriev I.V."/>
            <person name="Miller A.N."/>
            <person name="O'Donnell K."/>
            <person name="Stajich J.E."/>
            <person name="Bonito G."/>
        </authorList>
    </citation>
    <scope>NUCLEOTIDE SEQUENCE</scope>
    <source>
        <strain evidence="9">NRRL 2591</strain>
    </source>
</reference>
<keyword evidence="1 6" id="KW-0645">Protease</keyword>
<evidence type="ECO:0000256" key="1">
    <source>
        <dbReference type="ARBA" id="ARBA00022670"/>
    </source>
</evidence>
<gene>
    <name evidence="9" type="ORF">EC957_008373</name>
</gene>
<dbReference type="CDD" id="cd07331">
    <property type="entry name" value="M48C_Oma1_like"/>
    <property type="match status" value="1"/>
</dbReference>
<dbReference type="GO" id="GO:0034982">
    <property type="term" value="P:mitochondrial protein processing"/>
    <property type="evidence" value="ECO:0007669"/>
    <property type="project" value="TreeGrafter"/>
</dbReference>
<dbReference type="Gene3D" id="3.30.2010.10">
    <property type="entry name" value="Metalloproteases ('zincins'), catalytic domain"/>
    <property type="match status" value="1"/>
</dbReference>
<dbReference type="PANTHER" id="PTHR22726">
    <property type="entry name" value="METALLOENDOPEPTIDASE OMA1"/>
    <property type="match status" value="1"/>
</dbReference>
<evidence type="ECO:0000256" key="3">
    <source>
        <dbReference type="ARBA" id="ARBA00022801"/>
    </source>
</evidence>
<dbReference type="AlphaFoldDB" id="A0A9P6EXN5"/>
<organism evidence="9 10">
    <name type="scientific">Mortierella hygrophila</name>
    <dbReference type="NCBI Taxonomy" id="979708"/>
    <lineage>
        <taxon>Eukaryota</taxon>
        <taxon>Fungi</taxon>
        <taxon>Fungi incertae sedis</taxon>
        <taxon>Mucoromycota</taxon>
        <taxon>Mortierellomycotina</taxon>
        <taxon>Mortierellomycetes</taxon>
        <taxon>Mortierellales</taxon>
        <taxon>Mortierellaceae</taxon>
        <taxon>Mortierella</taxon>
    </lineage>
</organism>
<dbReference type="InterPro" id="IPR051156">
    <property type="entry name" value="Mito/Outer_Membr_Metalloprot"/>
</dbReference>
<evidence type="ECO:0000259" key="8">
    <source>
        <dbReference type="Pfam" id="PF01435"/>
    </source>
</evidence>
<dbReference type="GO" id="GO:0046872">
    <property type="term" value="F:metal ion binding"/>
    <property type="evidence" value="ECO:0007669"/>
    <property type="project" value="UniProtKB-KW"/>
</dbReference>
<keyword evidence="4 6" id="KW-0862">Zinc</keyword>
<protein>
    <recommendedName>
        <fullName evidence="8">Peptidase M48 domain-containing protein</fullName>
    </recommendedName>
</protein>
<keyword evidence="10" id="KW-1185">Reference proteome</keyword>
<evidence type="ECO:0000256" key="7">
    <source>
        <dbReference type="SAM" id="MobiDB-lite"/>
    </source>
</evidence>
<dbReference type="InterPro" id="IPR001915">
    <property type="entry name" value="Peptidase_M48"/>
</dbReference>
<proteinExistence type="inferred from homology"/>
<feature type="region of interest" description="Disordered" evidence="7">
    <location>
        <begin position="20"/>
        <end position="42"/>
    </location>
</feature>
<dbReference type="PANTHER" id="PTHR22726:SF1">
    <property type="entry name" value="METALLOENDOPEPTIDASE OMA1, MITOCHONDRIAL"/>
    <property type="match status" value="1"/>
</dbReference>
<accession>A0A9P6EXN5</accession>
<evidence type="ECO:0000313" key="9">
    <source>
        <dbReference type="EMBL" id="KAF9537388.1"/>
    </source>
</evidence>
<comment type="cofactor">
    <cofactor evidence="6">
        <name>Zn(2+)</name>
        <dbReference type="ChEBI" id="CHEBI:29105"/>
    </cofactor>
    <text evidence="6">Binds 1 zinc ion per subunit.</text>
</comment>
<evidence type="ECO:0000256" key="4">
    <source>
        <dbReference type="ARBA" id="ARBA00022833"/>
    </source>
</evidence>
<dbReference type="GO" id="GO:0005743">
    <property type="term" value="C:mitochondrial inner membrane"/>
    <property type="evidence" value="ECO:0007669"/>
    <property type="project" value="TreeGrafter"/>
</dbReference>
<feature type="compositionally biased region" description="Polar residues" evidence="7">
    <location>
        <begin position="21"/>
        <end position="42"/>
    </location>
</feature>
<feature type="region of interest" description="Disordered" evidence="7">
    <location>
        <begin position="57"/>
        <end position="94"/>
    </location>
</feature>
<evidence type="ECO:0000313" key="10">
    <source>
        <dbReference type="Proteomes" id="UP000723463"/>
    </source>
</evidence>
<dbReference type="EMBL" id="JAAAXW010000410">
    <property type="protein sequence ID" value="KAF9537388.1"/>
    <property type="molecule type" value="Genomic_DNA"/>
</dbReference>
<comment type="caution">
    <text evidence="9">The sequence shown here is derived from an EMBL/GenBank/DDBJ whole genome shotgun (WGS) entry which is preliminary data.</text>
</comment>
<sequence>MTANTFARAGFTLARALRSGAMSSSVTGTTNVQSTHSTSTMTKTASITAAACSRGFHSTLPGRNKPSSGWGDLIPQPQRPSSDTNNPLTKILTRSSPQYKRFGQNFGSGGSGRGGGRVPIFYDRRYQVVGGVVTVGAGGYYVAHLETVPMTGRTRFMDVSLKQEESMAKEAYKQVMHQYQNQILPDNHAYTLYVKRVASRIIKAAGMGNLDWEFHVINSNEKNAFVLPGGKVFVFTGILPIAENENGLATVLGHEIAHQLARHSAEKLSFTKVALFLGVMFSIIFDPSYSVQRIVMDLGMMLPFSRKCETEADKIGLQLMAQACFDPRESTRMWTRMSDTERGLSLAFLNTHPASRDRITNLEKWMPEAMDTWHKSDCATTNAYADMFNKAKLAYW</sequence>
<evidence type="ECO:0000256" key="2">
    <source>
        <dbReference type="ARBA" id="ARBA00022723"/>
    </source>
</evidence>
<keyword evidence="5 6" id="KW-0482">Metalloprotease</keyword>
<comment type="similarity">
    <text evidence="6">Belongs to the peptidase M48 family.</text>
</comment>
<keyword evidence="3 6" id="KW-0378">Hydrolase</keyword>
<dbReference type="Proteomes" id="UP000723463">
    <property type="component" value="Unassembled WGS sequence"/>
</dbReference>
<dbReference type="Pfam" id="PF01435">
    <property type="entry name" value="Peptidase_M48"/>
    <property type="match status" value="1"/>
</dbReference>
<dbReference type="GO" id="GO:0006515">
    <property type="term" value="P:protein quality control for misfolded or incompletely synthesized proteins"/>
    <property type="evidence" value="ECO:0007669"/>
    <property type="project" value="TreeGrafter"/>
</dbReference>
<feature type="domain" description="Peptidase M48" evidence="8">
    <location>
        <begin position="192"/>
        <end position="365"/>
    </location>
</feature>
<evidence type="ECO:0000256" key="6">
    <source>
        <dbReference type="RuleBase" id="RU003983"/>
    </source>
</evidence>
<evidence type="ECO:0000256" key="5">
    <source>
        <dbReference type="ARBA" id="ARBA00023049"/>
    </source>
</evidence>